<dbReference type="STRING" id="926559.JoomaDRAFT_1626"/>
<dbReference type="SUPFAM" id="SSF49464">
    <property type="entry name" value="Carboxypeptidase regulatory domain-like"/>
    <property type="match status" value="1"/>
</dbReference>
<evidence type="ECO:0000313" key="2">
    <source>
        <dbReference type="Proteomes" id="UP000004690"/>
    </source>
</evidence>
<gene>
    <name evidence="1" type="ORF">JoomaDRAFT_1626</name>
</gene>
<dbReference type="EMBL" id="JH651379">
    <property type="protein sequence ID" value="EIJ38638.1"/>
    <property type="molecule type" value="Genomic_DNA"/>
</dbReference>
<dbReference type="OrthoDB" id="7432683at2"/>
<dbReference type="HOGENOM" id="CLU_2508287_0_0_10"/>
<dbReference type="AlphaFoldDB" id="I3C4U5"/>
<accession>I3C4U5</accession>
<organism evidence="1 2">
    <name type="scientific">Galbibacter orientalis DSM 19592</name>
    <dbReference type="NCBI Taxonomy" id="926559"/>
    <lineage>
        <taxon>Bacteria</taxon>
        <taxon>Pseudomonadati</taxon>
        <taxon>Bacteroidota</taxon>
        <taxon>Flavobacteriia</taxon>
        <taxon>Flavobacteriales</taxon>
        <taxon>Flavobacteriaceae</taxon>
        <taxon>Galbibacter</taxon>
    </lineage>
</organism>
<dbReference type="Gene3D" id="2.60.40.1120">
    <property type="entry name" value="Carboxypeptidase-like, regulatory domain"/>
    <property type="match status" value="1"/>
</dbReference>
<reference evidence="1 2" key="1">
    <citation type="submission" date="2012-02" db="EMBL/GenBank/DDBJ databases">
        <title>Improved High-Quality Draft genome of Joostella marina DSM 19592.</title>
        <authorList>
            <consortium name="US DOE Joint Genome Institute (JGI-PGF)"/>
            <person name="Lucas S."/>
            <person name="Copeland A."/>
            <person name="Lapidus A."/>
            <person name="Bruce D."/>
            <person name="Goodwin L."/>
            <person name="Pitluck S."/>
            <person name="Peters L."/>
            <person name="Chertkov O."/>
            <person name="Ovchinnikova G."/>
            <person name="Kyrpides N."/>
            <person name="Mavromatis K."/>
            <person name="Detter J.C."/>
            <person name="Han C."/>
            <person name="Land M."/>
            <person name="Hauser L."/>
            <person name="Markowitz V."/>
            <person name="Cheng J.-F."/>
            <person name="Hugenholtz P."/>
            <person name="Woyke T."/>
            <person name="Wu D."/>
            <person name="Tindall B."/>
            <person name="Brambilla E."/>
            <person name="Klenk H.-P."/>
            <person name="Eisen J.A."/>
        </authorList>
    </citation>
    <scope>NUCLEOTIDE SEQUENCE [LARGE SCALE GENOMIC DNA]</scope>
    <source>
        <strain evidence="1 2">DSM 19592</strain>
    </source>
</reference>
<protein>
    <submittedName>
        <fullName evidence="1">Uncharacterized protein</fullName>
    </submittedName>
</protein>
<keyword evidence="2" id="KW-1185">Reference proteome</keyword>
<dbReference type="RefSeq" id="WP_008611894.1">
    <property type="nucleotide sequence ID" value="NZ_JH651379.1"/>
</dbReference>
<name>I3C4U5_9FLAO</name>
<sequence length="85" mass="9523">MKNILIVLVTFFTWFSYGQEKQLNGTVTDFETGVPIPGANVSVHGTTKGVVTDFDGKFNRYGSLLIKLKVLLHSSLRFFQTLNLI</sequence>
<dbReference type="Pfam" id="PF13715">
    <property type="entry name" value="CarbopepD_reg_2"/>
    <property type="match status" value="1"/>
</dbReference>
<dbReference type="Proteomes" id="UP000004690">
    <property type="component" value="Unassembled WGS sequence"/>
</dbReference>
<proteinExistence type="predicted"/>
<evidence type="ECO:0000313" key="1">
    <source>
        <dbReference type="EMBL" id="EIJ38638.1"/>
    </source>
</evidence>
<dbReference type="eggNOG" id="COG4771">
    <property type="taxonomic scope" value="Bacteria"/>
</dbReference>
<dbReference type="InterPro" id="IPR008969">
    <property type="entry name" value="CarboxyPept-like_regulatory"/>
</dbReference>